<proteinExistence type="predicted"/>
<accession>F2Q557</accession>
<dbReference type="Proteomes" id="UP000009169">
    <property type="component" value="Unassembled WGS sequence"/>
</dbReference>
<protein>
    <submittedName>
        <fullName evidence="1">Uncharacterized protein</fullName>
    </submittedName>
</protein>
<sequence>MQEQARYNSRYRPIDTNLPNIGTAEIVDKPTELWQSKEYHALVQILRSVRDISSIQQIPAGLSTLKKNTEPSFQFCQLERLICRSFPFTNADSSEVTSKLQLAEAQSQASQSLDTQGLSRTHS</sequence>
<dbReference type="HOGENOM" id="CLU_2016878_0_0_1"/>
<name>F2Q557_TRIEC</name>
<reference evidence="2" key="1">
    <citation type="journal article" date="2012" name="MBio">
        <title>Comparative genome analysis of Trichophyton rubrum and related dermatophytes reveals candidate genes involved in infection.</title>
        <authorList>
            <person name="Martinez D.A."/>
            <person name="Oliver B.G."/>
            <person name="Graeser Y."/>
            <person name="Goldberg J.M."/>
            <person name="Li W."/>
            <person name="Martinez-Rossi N.M."/>
            <person name="Monod M."/>
            <person name="Shelest E."/>
            <person name="Barton R.C."/>
            <person name="Birch E."/>
            <person name="Brakhage A.A."/>
            <person name="Chen Z."/>
            <person name="Gurr S.J."/>
            <person name="Heiman D."/>
            <person name="Heitman J."/>
            <person name="Kosti I."/>
            <person name="Rossi A."/>
            <person name="Saif S."/>
            <person name="Samalova M."/>
            <person name="Saunders C.W."/>
            <person name="Shea T."/>
            <person name="Summerbell R.C."/>
            <person name="Xu J."/>
            <person name="Young S."/>
            <person name="Zeng Q."/>
            <person name="Birren B.W."/>
            <person name="Cuomo C.A."/>
            <person name="White T.C."/>
        </authorList>
    </citation>
    <scope>NUCLEOTIDE SEQUENCE [LARGE SCALE GENOMIC DNA]</scope>
    <source>
        <strain evidence="2">ATCC MYA-4606 / CBS 127.97</strain>
    </source>
</reference>
<dbReference type="AlphaFoldDB" id="F2Q557"/>
<dbReference type="VEuPathDB" id="FungiDB:TEQG_08226"/>
<organism evidence="1 2">
    <name type="scientific">Trichophyton equinum (strain ATCC MYA-4606 / CBS 127.97)</name>
    <name type="common">Horse ringworm fungus</name>
    <dbReference type="NCBI Taxonomy" id="559882"/>
    <lineage>
        <taxon>Eukaryota</taxon>
        <taxon>Fungi</taxon>
        <taxon>Dikarya</taxon>
        <taxon>Ascomycota</taxon>
        <taxon>Pezizomycotina</taxon>
        <taxon>Eurotiomycetes</taxon>
        <taxon>Eurotiomycetidae</taxon>
        <taxon>Onygenales</taxon>
        <taxon>Arthrodermataceae</taxon>
        <taxon>Trichophyton</taxon>
    </lineage>
</organism>
<keyword evidence="2" id="KW-1185">Reference proteome</keyword>
<gene>
    <name evidence="1" type="ORF">TEQG_08226</name>
</gene>
<dbReference type="EMBL" id="DS995799">
    <property type="protein sequence ID" value="EGE09275.1"/>
    <property type="molecule type" value="Genomic_DNA"/>
</dbReference>
<evidence type="ECO:0000313" key="1">
    <source>
        <dbReference type="EMBL" id="EGE09275.1"/>
    </source>
</evidence>
<evidence type="ECO:0000313" key="2">
    <source>
        <dbReference type="Proteomes" id="UP000009169"/>
    </source>
</evidence>